<evidence type="ECO:0000256" key="1">
    <source>
        <dbReference type="SAM" id="MobiDB-lite"/>
    </source>
</evidence>
<comment type="caution">
    <text evidence="2">The sequence shown here is derived from an EMBL/GenBank/DDBJ whole genome shotgun (WGS) entry which is preliminary data.</text>
</comment>
<dbReference type="AlphaFoldDB" id="A0A3M7QVH4"/>
<accession>A0A3M7QVH4</accession>
<name>A0A3M7QVH4_BRAPC</name>
<gene>
    <name evidence="2" type="ORF">BpHYR1_014000</name>
</gene>
<evidence type="ECO:0000313" key="2">
    <source>
        <dbReference type="EMBL" id="RNA14945.1"/>
    </source>
</evidence>
<feature type="compositionally biased region" description="Basic and acidic residues" evidence="1">
    <location>
        <begin position="44"/>
        <end position="54"/>
    </location>
</feature>
<dbReference type="Proteomes" id="UP000276133">
    <property type="component" value="Unassembled WGS sequence"/>
</dbReference>
<dbReference type="EMBL" id="REGN01005081">
    <property type="protein sequence ID" value="RNA14945.1"/>
    <property type="molecule type" value="Genomic_DNA"/>
</dbReference>
<feature type="region of interest" description="Disordered" evidence="1">
    <location>
        <begin position="43"/>
        <end position="70"/>
    </location>
</feature>
<sequence>MHLYIYSARHCNKIKIYEKFEKKITQNEKKDQLIKIIKCSKNFNKNDNENDIEKNNQTTGNKEPEDKKNL</sequence>
<reference evidence="2 3" key="1">
    <citation type="journal article" date="2018" name="Sci. Rep.">
        <title>Genomic signatures of local adaptation to the degree of environmental predictability in rotifers.</title>
        <authorList>
            <person name="Franch-Gras L."/>
            <person name="Hahn C."/>
            <person name="Garcia-Roger E.M."/>
            <person name="Carmona M.J."/>
            <person name="Serra M."/>
            <person name="Gomez A."/>
        </authorList>
    </citation>
    <scope>NUCLEOTIDE SEQUENCE [LARGE SCALE GENOMIC DNA]</scope>
    <source>
        <strain evidence="2">HYR1</strain>
    </source>
</reference>
<keyword evidence="3" id="KW-1185">Reference proteome</keyword>
<evidence type="ECO:0000313" key="3">
    <source>
        <dbReference type="Proteomes" id="UP000276133"/>
    </source>
</evidence>
<protein>
    <submittedName>
        <fullName evidence="2">Uncharacterized protein</fullName>
    </submittedName>
</protein>
<organism evidence="2 3">
    <name type="scientific">Brachionus plicatilis</name>
    <name type="common">Marine rotifer</name>
    <name type="synonym">Brachionus muelleri</name>
    <dbReference type="NCBI Taxonomy" id="10195"/>
    <lineage>
        <taxon>Eukaryota</taxon>
        <taxon>Metazoa</taxon>
        <taxon>Spiralia</taxon>
        <taxon>Gnathifera</taxon>
        <taxon>Rotifera</taxon>
        <taxon>Eurotatoria</taxon>
        <taxon>Monogononta</taxon>
        <taxon>Pseudotrocha</taxon>
        <taxon>Ploima</taxon>
        <taxon>Brachionidae</taxon>
        <taxon>Brachionus</taxon>
    </lineage>
</organism>
<proteinExistence type="predicted"/>